<name>A0A5E7FE78_PSEFL</name>
<dbReference type="GO" id="GO:0005886">
    <property type="term" value="C:plasma membrane"/>
    <property type="evidence" value="ECO:0007669"/>
    <property type="project" value="UniProtKB-SubCell"/>
</dbReference>
<dbReference type="CDD" id="cd01949">
    <property type="entry name" value="GGDEF"/>
    <property type="match status" value="1"/>
</dbReference>
<feature type="domain" description="GGDEF" evidence="7">
    <location>
        <begin position="362"/>
        <end position="495"/>
    </location>
</feature>
<reference evidence="8 9" key="1">
    <citation type="submission" date="2019-09" db="EMBL/GenBank/DDBJ databases">
        <authorList>
            <person name="Chandra G."/>
            <person name="Truman W A."/>
        </authorList>
    </citation>
    <scope>NUCLEOTIDE SEQUENCE [LARGE SCALE GENOMIC DNA]</scope>
    <source>
        <strain evidence="8">PS691</strain>
    </source>
</reference>
<feature type="modified residue" description="4-aspartylphosphate" evidence="3">
    <location>
        <position position="106"/>
    </location>
</feature>
<protein>
    <recommendedName>
        <fullName evidence="10">Two-component system response regulator</fullName>
    </recommendedName>
</protein>
<dbReference type="InterPro" id="IPR043128">
    <property type="entry name" value="Rev_trsase/Diguanyl_cyclase"/>
</dbReference>
<comment type="cofactor">
    <cofactor evidence="1">
        <name>Mg(2+)</name>
        <dbReference type="ChEBI" id="CHEBI:18420"/>
    </cofactor>
</comment>
<evidence type="ECO:0000259" key="6">
    <source>
        <dbReference type="PROSITE" id="PS50883"/>
    </source>
</evidence>
<dbReference type="Pfam" id="PF08447">
    <property type="entry name" value="PAS_3"/>
    <property type="match status" value="1"/>
</dbReference>
<dbReference type="SUPFAM" id="SSF52172">
    <property type="entry name" value="CheY-like"/>
    <property type="match status" value="1"/>
</dbReference>
<dbReference type="InterPro" id="IPR001633">
    <property type="entry name" value="EAL_dom"/>
</dbReference>
<keyword evidence="3" id="KW-0597">Phosphoprotein</keyword>
<dbReference type="SUPFAM" id="SSF55785">
    <property type="entry name" value="PYP-like sensor domain (PAS domain)"/>
    <property type="match status" value="1"/>
</dbReference>
<dbReference type="PROSITE" id="PS50887">
    <property type="entry name" value="GGDEF"/>
    <property type="match status" value="1"/>
</dbReference>
<dbReference type="CDD" id="cd01948">
    <property type="entry name" value="EAL"/>
    <property type="match status" value="1"/>
</dbReference>
<evidence type="ECO:0000256" key="2">
    <source>
        <dbReference type="ARBA" id="ARBA00004533"/>
    </source>
</evidence>
<accession>A0A5E7FE78</accession>
<feature type="domain" description="Response regulatory" evidence="4">
    <location>
        <begin position="28"/>
        <end position="175"/>
    </location>
</feature>
<proteinExistence type="predicted"/>
<dbReference type="InterPro" id="IPR001610">
    <property type="entry name" value="PAC"/>
</dbReference>
<dbReference type="InterPro" id="IPR035965">
    <property type="entry name" value="PAS-like_dom_sf"/>
</dbReference>
<gene>
    <name evidence="8" type="ORF">PS691_05436</name>
</gene>
<sequence length="783" mass="87431">MPYEFSAHDGCFPRYAPMKASQERANRRILIVDDTASIHQDFGKILSPLTLDEDELSSAEEALFGSPVAVTLQRFVLDSAFQGLEALAKVELALANNAPYAMAFIDMRMPPGWDGLETIERLWQADPRLQVALCTAYSDYSWEDIAERLDLGDRLLILKKPFDAIEIRQMASALTVKWQMTEDAALKMNLLEQAVEERTRELSDANIIVQNSPTILYRLRGEPSFPLMYISHNITKFGHVAAHLVASANWARELIHADDQQKVDDAMARVLDKHAAGASIEFRLRTGDGAWRWVENRYIPVRDAEGRLLEVEGIIIDITERKMAEEKISLLARTDGLTGLANRATLIERLHQAFAAGRRGATPFAMFYLDLDHFKRINDTLGHPVGDLLLQEVSRRIKACVRENDVVARLGGDEFAILQLDVADPTQSAALAAKVRDELVVPYSLNGNDVRVSVSIGISTYTPDSSSADNLLIQADMALYRSKEKGRNQYHFHSEEINQEVVERMTLANDLKQAIEQDELELHYLPEVDLGSGKILGMEAQVRWNHPQRGLLEADVFLPAAEKTGTIIALGHWLLDKACQQMHQWREEDMAPPLIAIKLSLAQLKSGPELIYDVLKTTARWNLCPWDLRFDVTEATLAQTKWTHNDVLPRLRELGVKIAIDDFGTEYSSFDYLKTYQVNHLKIAQAFIDSATRDPASATTLRAIINFARDVGIGIIAEGVETQEQRTSLMSTGSAMNAQGYYFSKAVSSQQAAQLLIAGSIIPPAVDTASLVLEDLPRPSEAT</sequence>
<dbReference type="Gene3D" id="3.20.20.450">
    <property type="entry name" value="EAL domain"/>
    <property type="match status" value="1"/>
</dbReference>
<evidence type="ECO:0000313" key="8">
    <source>
        <dbReference type="EMBL" id="VVO37476.1"/>
    </source>
</evidence>
<dbReference type="NCBIfam" id="TIGR00229">
    <property type="entry name" value="sensory_box"/>
    <property type="match status" value="1"/>
</dbReference>
<dbReference type="InterPro" id="IPR001789">
    <property type="entry name" value="Sig_transdc_resp-reg_receiver"/>
</dbReference>
<dbReference type="CDD" id="cd00130">
    <property type="entry name" value="PAS"/>
    <property type="match status" value="1"/>
</dbReference>
<evidence type="ECO:0000259" key="7">
    <source>
        <dbReference type="PROSITE" id="PS50887"/>
    </source>
</evidence>
<dbReference type="InterPro" id="IPR000160">
    <property type="entry name" value="GGDEF_dom"/>
</dbReference>
<evidence type="ECO:0000313" key="9">
    <source>
        <dbReference type="Proteomes" id="UP000337909"/>
    </source>
</evidence>
<dbReference type="SMART" id="SM00052">
    <property type="entry name" value="EAL"/>
    <property type="match status" value="1"/>
</dbReference>
<dbReference type="PROSITE" id="PS50110">
    <property type="entry name" value="RESPONSE_REGULATORY"/>
    <property type="match status" value="1"/>
</dbReference>
<feature type="domain" description="EAL" evidence="6">
    <location>
        <begin position="504"/>
        <end position="760"/>
    </location>
</feature>
<dbReference type="SUPFAM" id="SSF141868">
    <property type="entry name" value="EAL domain-like"/>
    <property type="match status" value="1"/>
</dbReference>
<dbReference type="FunFam" id="3.30.70.270:FF:000001">
    <property type="entry name" value="Diguanylate cyclase domain protein"/>
    <property type="match status" value="1"/>
</dbReference>
<dbReference type="SUPFAM" id="SSF55073">
    <property type="entry name" value="Nucleotide cyclase"/>
    <property type="match status" value="1"/>
</dbReference>
<evidence type="ECO:0000256" key="1">
    <source>
        <dbReference type="ARBA" id="ARBA00001946"/>
    </source>
</evidence>
<dbReference type="InterPro" id="IPR000700">
    <property type="entry name" value="PAS-assoc_C"/>
</dbReference>
<dbReference type="GO" id="GO:0000160">
    <property type="term" value="P:phosphorelay signal transduction system"/>
    <property type="evidence" value="ECO:0007669"/>
    <property type="project" value="InterPro"/>
</dbReference>
<dbReference type="Gene3D" id="3.30.70.270">
    <property type="match status" value="1"/>
</dbReference>
<dbReference type="GO" id="GO:0003824">
    <property type="term" value="F:catalytic activity"/>
    <property type="evidence" value="ECO:0007669"/>
    <property type="project" value="UniProtKB-ARBA"/>
</dbReference>
<dbReference type="InterPro" id="IPR013655">
    <property type="entry name" value="PAS_fold_3"/>
</dbReference>
<dbReference type="AlphaFoldDB" id="A0A5E7FE78"/>
<organism evidence="8 9">
    <name type="scientific">Pseudomonas fluorescens</name>
    <dbReference type="NCBI Taxonomy" id="294"/>
    <lineage>
        <taxon>Bacteria</taxon>
        <taxon>Pseudomonadati</taxon>
        <taxon>Pseudomonadota</taxon>
        <taxon>Gammaproteobacteria</taxon>
        <taxon>Pseudomonadales</taxon>
        <taxon>Pseudomonadaceae</taxon>
        <taxon>Pseudomonas</taxon>
    </lineage>
</organism>
<dbReference type="PANTHER" id="PTHR44757">
    <property type="entry name" value="DIGUANYLATE CYCLASE DGCP"/>
    <property type="match status" value="1"/>
</dbReference>
<dbReference type="InterPro" id="IPR000014">
    <property type="entry name" value="PAS"/>
</dbReference>
<dbReference type="Proteomes" id="UP000337909">
    <property type="component" value="Unassembled WGS sequence"/>
</dbReference>
<dbReference type="PANTHER" id="PTHR44757:SF2">
    <property type="entry name" value="BIOFILM ARCHITECTURE MAINTENANCE PROTEIN MBAA"/>
    <property type="match status" value="1"/>
</dbReference>
<comment type="subcellular location">
    <subcellularLocation>
        <location evidence="2">Cell inner membrane</location>
    </subcellularLocation>
</comment>
<dbReference type="SMART" id="SM00086">
    <property type="entry name" value="PAC"/>
    <property type="match status" value="1"/>
</dbReference>
<evidence type="ECO:0000256" key="3">
    <source>
        <dbReference type="PROSITE-ProRule" id="PRU00169"/>
    </source>
</evidence>
<evidence type="ECO:0008006" key="10">
    <source>
        <dbReference type="Google" id="ProtNLM"/>
    </source>
</evidence>
<dbReference type="Gene3D" id="3.30.450.20">
    <property type="entry name" value="PAS domain"/>
    <property type="match status" value="1"/>
</dbReference>
<feature type="domain" description="PAC" evidence="5">
    <location>
        <begin position="278"/>
        <end position="330"/>
    </location>
</feature>
<evidence type="ECO:0000259" key="4">
    <source>
        <dbReference type="PROSITE" id="PS50110"/>
    </source>
</evidence>
<dbReference type="PROSITE" id="PS50113">
    <property type="entry name" value="PAC"/>
    <property type="match status" value="1"/>
</dbReference>
<dbReference type="Pfam" id="PF00563">
    <property type="entry name" value="EAL"/>
    <property type="match status" value="1"/>
</dbReference>
<dbReference type="InterPro" id="IPR052155">
    <property type="entry name" value="Biofilm_reg_signaling"/>
</dbReference>
<dbReference type="Pfam" id="PF00990">
    <property type="entry name" value="GGDEF"/>
    <property type="match status" value="1"/>
</dbReference>
<dbReference type="NCBIfam" id="TIGR00254">
    <property type="entry name" value="GGDEF"/>
    <property type="match status" value="1"/>
</dbReference>
<dbReference type="PROSITE" id="PS50883">
    <property type="entry name" value="EAL"/>
    <property type="match status" value="1"/>
</dbReference>
<dbReference type="InterPro" id="IPR035919">
    <property type="entry name" value="EAL_sf"/>
</dbReference>
<evidence type="ECO:0000259" key="5">
    <source>
        <dbReference type="PROSITE" id="PS50113"/>
    </source>
</evidence>
<dbReference type="InterPro" id="IPR011006">
    <property type="entry name" value="CheY-like_superfamily"/>
</dbReference>
<dbReference type="EMBL" id="CABVHQ010000094">
    <property type="protein sequence ID" value="VVO37476.1"/>
    <property type="molecule type" value="Genomic_DNA"/>
</dbReference>
<dbReference type="Gene3D" id="3.40.50.2300">
    <property type="match status" value="1"/>
</dbReference>
<dbReference type="SMART" id="SM00267">
    <property type="entry name" value="GGDEF"/>
    <property type="match status" value="1"/>
</dbReference>
<dbReference type="InterPro" id="IPR029787">
    <property type="entry name" value="Nucleotide_cyclase"/>
</dbReference>